<proteinExistence type="predicted"/>
<dbReference type="Gene3D" id="6.10.140.1430">
    <property type="match status" value="1"/>
</dbReference>
<dbReference type="EMBL" id="JQBT01000032">
    <property type="protein sequence ID" value="KRN79151.1"/>
    <property type="molecule type" value="Genomic_DNA"/>
</dbReference>
<dbReference type="GeneID" id="61250446"/>
<evidence type="ECO:0000313" key="4">
    <source>
        <dbReference type="Proteomes" id="UP000051565"/>
    </source>
</evidence>
<sequence>MSFKKGLLLGSLLGGAAAYAAYRSLDEERQYRLRNTILDAAEDAKDRAVDYAFYAADTLADAKDMVNDKVDDYKGSISGTSEKITDKMNDLKDDLSQLQTYLNLVPVPKNHLDDEEKETETDDITVDMDDAFAPENDSDDTIYPLHDEHRK</sequence>
<feature type="region of interest" description="Disordered" evidence="1">
    <location>
        <begin position="108"/>
        <end position="151"/>
    </location>
</feature>
<dbReference type="Proteomes" id="UP000051565">
    <property type="component" value="Unassembled WGS sequence"/>
</dbReference>
<keyword evidence="2" id="KW-0732">Signal</keyword>
<evidence type="ECO:0000313" key="3">
    <source>
        <dbReference type="EMBL" id="KRN79151.1"/>
    </source>
</evidence>
<evidence type="ECO:0008006" key="5">
    <source>
        <dbReference type="Google" id="ProtNLM"/>
    </source>
</evidence>
<feature type="chain" id="PRO_5039352083" description="YtxH domain-containing protein" evidence="2">
    <location>
        <begin position="21"/>
        <end position="151"/>
    </location>
</feature>
<dbReference type="RefSeq" id="WP_054646297.1">
    <property type="nucleotide sequence ID" value="NZ_FUXS01000001.1"/>
</dbReference>
<evidence type="ECO:0000256" key="1">
    <source>
        <dbReference type="SAM" id="MobiDB-lite"/>
    </source>
</evidence>
<feature type="compositionally biased region" description="Acidic residues" evidence="1">
    <location>
        <begin position="113"/>
        <end position="140"/>
    </location>
</feature>
<protein>
    <recommendedName>
        <fullName evidence="5">YtxH domain-containing protein</fullName>
    </recommendedName>
</protein>
<evidence type="ECO:0000256" key="2">
    <source>
        <dbReference type="SAM" id="SignalP"/>
    </source>
</evidence>
<comment type="caution">
    <text evidence="3">The sequence shown here is derived from an EMBL/GenBank/DDBJ whole genome shotgun (WGS) entry which is preliminary data.</text>
</comment>
<dbReference type="AlphaFoldDB" id="A0A0R2JPU2"/>
<reference evidence="3 4" key="1">
    <citation type="journal article" date="2015" name="Genome Announc.">
        <title>Expanding the biotechnology potential of lactobacilli through comparative genomics of 213 strains and associated genera.</title>
        <authorList>
            <person name="Sun Z."/>
            <person name="Harris H.M."/>
            <person name="McCann A."/>
            <person name="Guo C."/>
            <person name="Argimon S."/>
            <person name="Zhang W."/>
            <person name="Yang X."/>
            <person name="Jeffery I.B."/>
            <person name="Cooney J.C."/>
            <person name="Kagawa T.F."/>
            <person name="Liu W."/>
            <person name="Song Y."/>
            <person name="Salvetti E."/>
            <person name="Wrobel A."/>
            <person name="Rasinkangas P."/>
            <person name="Parkhill J."/>
            <person name="Rea M.C."/>
            <person name="O'Sullivan O."/>
            <person name="Ritari J."/>
            <person name="Douillard F.P."/>
            <person name="Paul Ross R."/>
            <person name="Yang R."/>
            <person name="Briner A.E."/>
            <person name="Felis G.E."/>
            <person name="de Vos W.M."/>
            <person name="Barrangou R."/>
            <person name="Klaenhammer T.R."/>
            <person name="Caufield P.W."/>
            <person name="Cui Y."/>
            <person name="Zhang H."/>
            <person name="O'Toole P.W."/>
        </authorList>
    </citation>
    <scope>NUCLEOTIDE SEQUENCE [LARGE SCALE GENOMIC DNA]</scope>
    <source>
        <strain evidence="3 4">DSM 20690</strain>
    </source>
</reference>
<name>A0A0R2JPU2_9LACO</name>
<organism evidence="3 4">
    <name type="scientific">Fructilactobacillus lindneri DSM 20690 = JCM 11027</name>
    <dbReference type="NCBI Taxonomy" id="1122148"/>
    <lineage>
        <taxon>Bacteria</taxon>
        <taxon>Bacillati</taxon>
        <taxon>Bacillota</taxon>
        <taxon>Bacilli</taxon>
        <taxon>Lactobacillales</taxon>
        <taxon>Lactobacillaceae</taxon>
        <taxon>Fructilactobacillus</taxon>
    </lineage>
</organism>
<accession>A0A0R2JPU2</accession>
<keyword evidence="4" id="KW-1185">Reference proteome</keyword>
<gene>
    <name evidence="3" type="ORF">IV52_GL000557</name>
</gene>
<feature type="signal peptide" evidence="2">
    <location>
        <begin position="1"/>
        <end position="20"/>
    </location>
</feature>
<dbReference type="STRING" id="53444.AYR59_06285"/>
<dbReference type="PATRIC" id="fig|1122148.6.peg.577"/>
<dbReference type="OrthoDB" id="2329788at2"/>